<dbReference type="AlphaFoldDB" id="A0A699Q389"/>
<feature type="compositionally biased region" description="Polar residues" evidence="1">
    <location>
        <begin position="79"/>
        <end position="90"/>
    </location>
</feature>
<name>A0A699Q389_TANCI</name>
<feature type="region of interest" description="Disordered" evidence="1">
    <location>
        <begin position="34"/>
        <end position="129"/>
    </location>
</feature>
<feature type="compositionally biased region" description="Acidic residues" evidence="1">
    <location>
        <begin position="110"/>
        <end position="128"/>
    </location>
</feature>
<reference evidence="2" key="1">
    <citation type="journal article" date="2019" name="Sci. Rep.">
        <title>Draft genome of Tanacetum cinerariifolium, the natural source of mosquito coil.</title>
        <authorList>
            <person name="Yamashiro T."/>
            <person name="Shiraishi A."/>
            <person name="Satake H."/>
            <person name="Nakayama K."/>
        </authorList>
    </citation>
    <scope>NUCLEOTIDE SEQUENCE</scope>
</reference>
<gene>
    <name evidence="2" type="ORF">Tci_831871</name>
</gene>
<evidence type="ECO:0000256" key="1">
    <source>
        <dbReference type="SAM" id="MobiDB-lite"/>
    </source>
</evidence>
<evidence type="ECO:0000313" key="2">
    <source>
        <dbReference type="EMBL" id="GFC59901.1"/>
    </source>
</evidence>
<accession>A0A699Q389</accession>
<proteinExistence type="predicted"/>
<comment type="caution">
    <text evidence="2">The sequence shown here is derived from an EMBL/GenBank/DDBJ whole genome shotgun (WGS) entry which is preliminary data.</text>
</comment>
<sequence length="236" mass="25898">MPISNELITVDIRGKQYYKECLEKVAKHQRYLAGEEGSYPDSPAPKPAKATKKSKPSAPKAPKPAPAKTQEKKCKLVMETSNELSPTKSSKPGKVTKRRKPTSSLSLVDEFVDEDIPEKEPRFDDEEADMQRAVEESLKSVHDVHRGPLPPVVIIEPDFGKFQPLLEVQGNGKEKRCTLTPTEPSGHAESLSIYEKLGLTDSDTEFDEEVPLVVKVGAQDKGHAGTNPGVQTEGQA</sequence>
<dbReference type="EMBL" id="BKCJ010983320">
    <property type="protein sequence ID" value="GFC59901.1"/>
    <property type="molecule type" value="Genomic_DNA"/>
</dbReference>
<protein>
    <submittedName>
        <fullName evidence="2">Uncharacterized protein</fullName>
    </submittedName>
</protein>
<organism evidence="2">
    <name type="scientific">Tanacetum cinerariifolium</name>
    <name type="common">Dalmatian daisy</name>
    <name type="synonym">Chrysanthemum cinerariifolium</name>
    <dbReference type="NCBI Taxonomy" id="118510"/>
    <lineage>
        <taxon>Eukaryota</taxon>
        <taxon>Viridiplantae</taxon>
        <taxon>Streptophyta</taxon>
        <taxon>Embryophyta</taxon>
        <taxon>Tracheophyta</taxon>
        <taxon>Spermatophyta</taxon>
        <taxon>Magnoliopsida</taxon>
        <taxon>eudicotyledons</taxon>
        <taxon>Gunneridae</taxon>
        <taxon>Pentapetalae</taxon>
        <taxon>asterids</taxon>
        <taxon>campanulids</taxon>
        <taxon>Asterales</taxon>
        <taxon>Asteraceae</taxon>
        <taxon>Asteroideae</taxon>
        <taxon>Anthemideae</taxon>
        <taxon>Anthemidinae</taxon>
        <taxon>Tanacetum</taxon>
    </lineage>
</organism>